<organism evidence="1 2">
    <name type="scientific">Marinihelvus fidelis</name>
    <dbReference type="NCBI Taxonomy" id="2613842"/>
    <lineage>
        <taxon>Bacteria</taxon>
        <taxon>Pseudomonadati</taxon>
        <taxon>Pseudomonadota</taxon>
        <taxon>Gammaproteobacteria</taxon>
        <taxon>Chromatiales</taxon>
        <taxon>Wenzhouxiangellaceae</taxon>
        <taxon>Marinihelvus</taxon>
    </lineage>
</organism>
<dbReference type="EMBL" id="VYXP01000003">
    <property type="protein sequence ID" value="KAA9132473.1"/>
    <property type="molecule type" value="Genomic_DNA"/>
</dbReference>
<comment type="caution">
    <text evidence="1">The sequence shown here is derived from an EMBL/GenBank/DDBJ whole genome shotgun (WGS) entry which is preliminary data.</text>
</comment>
<sequence>MMFAGVMVMVAATGCTTTPVAGPVADTAVELKAVSIDDRALKGKKVTLTERRDDGAWSVTYLYDDRFGRWDSRVVVTDWLNEQHYDVTALEDIRVKSGAWESDGSFAFQGWSSQSVTLVFPEQSGDDDLVLLVDNLRDTSLVNPGPPVNMAGYALAPAPNR</sequence>
<dbReference type="AlphaFoldDB" id="A0A5N0TBL7"/>
<evidence type="ECO:0000313" key="1">
    <source>
        <dbReference type="EMBL" id="KAA9132473.1"/>
    </source>
</evidence>
<evidence type="ECO:0000313" key="2">
    <source>
        <dbReference type="Proteomes" id="UP000325372"/>
    </source>
</evidence>
<protein>
    <submittedName>
        <fullName evidence="1">Uncharacterized protein</fullName>
    </submittedName>
</protein>
<name>A0A5N0TBL7_9GAMM</name>
<keyword evidence="2" id="KW-1185">Reference proteome</keyword>
<reference evidence="1 2" key="1">
    <citation type="submission" date="2019-09" db="EMBL/GenBank/DDBJ databases">
        <title>Wenzhouxiangella sp. Genome sequencing and assembly.</title>
        <authorList>
            <person name="Zhang R."/>
        </authorList>
    </citation>
    <scope>NUCLEOTIDE SEQUENCE [LARGE SCALE GENOMIC DNA]</scope>
    <source>
        <strain evidence="1 2">W260</strain>
    </source>
</reference>
<accession>A0A5N0TBL7</accession>
<gene>
    <name evidence="1" type="ORF">F3N42_04385</name>
</gene>
<proteinExistence type="predicted"/>
<dbReference type="Proteomes" id="UP000325372">
    <property type="component" value="Unassembled WGS sequence"/>
</dbReference>